<evidence type="ECO:0000313" key="9">
    <source>
        <dbReference type="EMBL" id="MUK43778.1"/>
    </source>
</evidence>
<name>A0A6N3YUY9_ALIFS</name>
<evidence type="ECO:0000256" key="2">
    <source>
        <dbReference type="ARBA" id="ARBA00022669"/>
    </source>
</evidence>
<feature type="domain" description="N-acetylglucosamine binding protein A" evidence="7">
    <location>
        <begin position="215"/>
        <end position="312"/>
    </location>
</feature>
<keyword evidence="1 4" id="KW-0964">Secreted</keyword>
<evidence type="ECO:0000256" key="3">
    <source>
        <dbReference type="ARBA" id="ARBA00022729"/>
    </source>
</evidence>
<evidence type="ECO:0000256" key="5">
    <source>
        <dbReference type="SAM" id="MobiDB-lite"/>
    </source>
</evidence>
<dbReference type="Gene3D" id="2.70.50.50">
    <property type="entry name" value="chitin-binding protein cbp21"/>
    <property type="match status" value="1"/>
</dbReference>
<dbReference type="GO" id="GO:0008061">
    <property type="term" value="F:chitin binding"/>
    <property type="evidence" value="ECO:0007669"/>
    <property type="project" value="UniProtKB-UniRule"/>
</dbReference>
<evidence type="ECO:0000259" key="7">
    <source>
        <dbReference type="Pfam" id="PF18416"/>
    </source>
</evidence>
<feature type="signal peptide" evidence="4">
    <location>
        <begin position="1"/>
        <end position="23"/>
    </location>
</feature>
<dbReference type="Gene3D" id="3.30.70.2150">
    <property type="match status" value="1"/>
</dbReference>
<dbReference type="Pfam" id="PF21868">
    <property type="entry name" value="GbpA_D3"/>
    <property type="match status" value="1"/>
</dbReference>
<evidence type="ECO:0000313" key="10">
    <source>
        <dbReference type="Proteomes" id="UP000435323"/>
    </source>
</evidence>
<dbReference type="Pfam" id="PF03067">
    <property type="entry name" value="LPMO_10"/>
    <property type="match status" value="1"/>
</dbReference>
<feature type="domain" description="Chitin-binding type-4" evidence="6">
    <location>
        <begin position="24"/>
        <end position="202"/>
    </location>
</feature>
<keyword evidence="3 4" id="KW-0732">Signal</keyword>
<dbReference type="InterPro" id="IPR054063">
    <property type="entry name" value="GbpA_D3"/>
</dbReference>
<dbReference type="AlphaFoldDB" id="A0A6N3YUY9"/>
<accession>A0A6N3YUY9</accession>
<feature type="domain" description="GlcNAc-binding protein A third" evidence="8">
    <location>
        <begin position="323"/>
        <end position="419"/>
    </location>
</feature>
<feature type="region of interest" description="Disordered" evidence="5">
    <location>
        <begin position="48"/>
        <end position="75"/>
    </location>
</feature>
<proteinExistence type="inferred from homology"/>
<reference evidence="9 10" key="1">
    <citation type="submission" date="2019-11" db="EMBL/GenBank/DDBJ databases">
        <title>Using colonization assays and comparative genomics to discover symbiosis behaviors and factors in Vibrio fischeri.</title>
        <authorList>
            <person name="Bongrand C."/>
            <person name="Moriano-Gutierrez S."/>
            <person name="Arevalo P."/>
            <person name="Mcfall-Ngai M."/>
            <person name="Visick K."/>
            <person name="Polz M.F."/>
            <person name="Ruby E.G."/>
        </authorList>
    </citation>
    <scope>NUCLEOTIDE SEQUENCE [LARGE SCALE GENOMIC DNA]</scope>
    <source>
        <strain evidence="10">emors.3.2</strain>
    </source>
</reference>
<dbReference type="SUPFAM" id="SSF81296">
    <property type="entry name" value="E set domains"/>
    <property type="match status" value="1"/>
</dbReference>
<evidence type="ECO:0000256" key="1">
    <source>
        <dbReference type="ARBA" id="ARBA00022525"/>
    </source>
</evidence>
<gene>
    <name evidence="4 9" type="primary">gbpA</name>
    <name evidence="9" type="ORF">GNP77_00135</name>
</gene>
<feature type="chain" id="PRO_5027182528" description="GlcNAc-binding protein A" evidence="4">
    <location>
        <begin position="24"/>
        <end position="493"/>
    </location>
</feature>
<dbReference type="CDD" id="cd21177">
    <property type="entry name" value="LPMO_AA10"/>
    <property type="match status" value="1"/>
</dbReference>
<dbReference type="NCBIfam" id="NF009690">
    <property type="entry name" value="PRK13211.1"/>
    <property type="match status" value="1"/>
</dbReference>
<dbReference type="InterPro" id="IPR051024">
    <property type="entry name" value="GlcNAc_Chitin_IntDeg"/>
</dbReference>
<comment type="caution">
    <text evidence="9">The sequence shown here is derived from an EMBL/GenBank/DDBJ whole genome shotgun (WGS) entry which is preliminary data.</text>
</comment>
<dbReference type="RefSeq" id="WP_155658288.1">
    <property type="nucleotide sequence ID" value="NZ_WOBO01000001.1"/>
</dbReference>
<evidence type="ECO:0000259" key="6">
    <source>
        <dbReference type="Pfam" id="PF03067"/>
    </source>
</evidence>
<protein>
    <recommendedName>
        <fullName evidence="4">GlcNAc-binding protein A</fullName>
    </recommendedName>
</protein>
<comment type="similarity">
    <text evidence="4">Belongs to the GbpA family.</text>
</comment>
<keyword evidence="2 4" id="KW-0147">Chitin-binding</keyword>
<dbReference type="GO" id="GO:0005576">
    <property type="term" value="C:extracellular region"/>
    <property type="evidence" value="ECO:0007669"/>
    <property type="project" value="UniProtKB-SubCell"/>
</dbReference>
<dbReference type="EMBL" id="WOBO01000001">
    <property type="protein sequence ID" value="MUK43778.1"/>
    <property type="molecule type" value="Genomic_DNA"/>
</dbReference>
<comment type="subcellular location">
    <subcellularLocation>
        <location evidence="4">Secreted</location>
    </subcellularLocation>
</comment>
<sequence length="493" mass="54145" precursor="true">MNKSSTKTLIALSMMAVSSGVSAHGYVSETNDGIAGSRAALCKFPTSDTQEKNRDCGSVQWEPQSVEGPEGFPEKGPADGQIAGAGLVQFSELNEQTADRWVKRPITAGAQTFEWTFTANHVTRTWKYYMTKQNWNPNAVLTRDSFDLTPFCELEYNMEKPPLYPNTFSHECIVPEREGYQVILAVWDVGDTAAAFYNVIDVKFDGNGGVVDPTWSQSGQINPTRDLNVGDRVFTRVFDASGENASLSTELVIENETQGQANNWTHALATKINKEQQNIGAGQLNDKGEFSPQYGPNPVYLKAGSGLKSVEIGYQLETVEPVYHLDIEGLASEYTIGDSATELDLSLYAAAGDMNVELTVYNHGKEALANTNVTLKDGEAKSVIMTLSKSEKGHHMLVSRIKNMDGELIKQDMSDFHLVEEAVTPPPSGDFDFVFPEGVKDYKAGTKVLAEDGNVYQCKEFPYSGYCVQWTETATNFAPGVGSDWSMAWDKVN</sequence>
<comment type="function">
    <text evidence="4">Probably interacts with GlcNAc residues. May promote attachment to both epithelial cell surfaces and chitin.</text>
</comment>
<dbReference type="Proteomes" id="UP000435323">
    <property type="component" value="Unassembled WGS sequence"/>
</dbReference>
<dbReference type="PANTHER" id="PTHR34823:SF1">
    <property type="entry name" value="CHITIN-BINDING TYPE-4 DOMAIN-CONTAINING PROTEIN"/>
    <property type="match status" value="1"/>
</dbReference>
<dbReference type="InterPro" id="IPR004302">
    <property type="entry name" value="Cellulose/chitin-bd_N"/>
</dbReference>
<dbReference type="InterPro" id="IPR041029">
    <property type="entry name" value="GbpA_2"/>
</dbReference>
<evidence type="ECO:0000256" key="4">
    <source>
        <dbReference type="HAMAP-Rule" id="MF_01905"/>
    </source>
</evidence>
<dbReference type="Gene3D" id="2.60.40.2550">
    <property type="match status" value="1"/>
</dbReference>
<dbReference type="HAMAP" id="MF_01905">
    <property type="entry name" value="GbpA"/>
    <property type="match status" value="1"/>
</dbReference>
<dbReference type="InterPro" id="IPR014756">
    <property type="entry name" value="Ig_E-set"/>
</dbReference>
<dbReference type="Pfam" id="PF18416">
    <property type="entry name" value="GbpA_2"/>
    <property type="match status" value="1"/>
</dbReference>
<organism evidence="9 10">
    <name type="scientific">Aliivibrio fischeri</name>
    <name type="common">Vibrio fischeri</name>
    <dbReference type="NCBI Taxonomy" id="668"/>
    <lineage>
        <taxon>Bacteria</taxon>
        <taxon>Pseudomonadati</taxon>
        <taxon>Pseudomonadota</taxon>
        <taxon>Gammaproteobacteria</taxon>
        <taxon>Vibrionales</taxon>
        <taxon>Vibrionaceae</taxon>
        <taxon>Aliivibrio</taxon>
    </lineage>
</organism>
<evidence type="ECO:0000259" key="8">
    <source>
        <dbReference type="Pfam" id="PF21868"/>
    </source>
</evidence>
<dbReference type="PANTHER" id="PTHR34823">
    <property type="entry name" value="GLCNAC-BINDING PROTEIN A"/>
    <property type="match status" value="1"/>
</dbReference>
<dbReference type="InterPro" id="IPR020879">
    <property type="entry name" value="GlcNAc-bd_A"/>
</dbReference>